<dbReference type="PANTHER" id="PTHR11721">
    <property type="entry name" value="60S RIBOSOMAL PROTEIN L27A"/>
    <property type="match status" value="1"/>
</dbReference>
<evidence type="ECO:0000256" key="3">
    <source>
        <dbReference type="ARBA" id="ARBA00023274"/>
    </source>
</evidence>
<gene>
    <name evidence="4" type="ORF">B0J12DRAFT_713957</name>
</gene>
<accession>A0ABQ8FW08</accession>
<dbReference type="Proteomes" id="UP000774617">
    <property type="component" value="Unassembled WGS sequence"/>
</dbReference>
<evidence type="ECO:0000313" key="5">
    <source>
        <dbReference type="Proteomes" id="UP000774617"/>
    </source>
</evidence>
<name>A0ABQ8FW08_9PEZI</name>
<comment type="similarity">
    <text evidence="1">Belongs to the universal ribosomal protein uL15 family.</text>
</comment>
<comment type="caution">
    <text evidence="4">The sequence shown here is derived from an EMBL/GenBank/DDBJ whole genome shotgun (WGS) entry which is preliminary data.</text>
</comment>
<evidence type="ECO:0000313" key="4">
    <source>
        <dbReference type="EMBL" id="KAH7030216.1"/>
    </source>
</evidence>
<dbReference type="InterPro" id="IPR036227">
    <property type="entry name" value="Ribosomal_uL15/eL18_sf"/>
</dbReference>
<keyword evidence="2 4" id="KW-0689">Ribosomal protein</keyword>
<sequence>MPPRFTNTRKHRGHVSASYGRIGKHCKHPGDRGLAGGQKLSSSKVGKVGVRCFHKTQQQFWKPVLNLGKAGRQENVDAKPTEEAPVVGILSFGYTKLLGKGCTPNFPIIAKARYARAEVERTIKEADGLVQLVVQGRNKTISKMTET</sequence>
<evidence type="ECO:0000256" key="1">
    <source>
        <dbReference type="ARBA" id="ARBA00007320"/>
    </source>
</evidence>
<reference evidence="4 5" key="1">
    <citation type="journal article" date="2021" name="Nat. Commun.">
        <title>Genetic determinants of endophytism in the Arabidopsis root mycobiome.</title>
        <authorList>
            <person name="Mesny F."/>
            <person name="Miyauchi S."/>
            <person name="Thiergart T."/>
            <person name="Pickel B."/>
            <person name="Atanasova L."/>
            <person name="Karlsson M."/>
            <person name="Huettel B."/>
            <person name="Barry K.W."/>
            <person name="Haridas S."/>
            <person name="Chen C."/>
            <person name="Bauer D."/>
            <person name="Andreopoulos W."/>
            <person name="Pangilinan J."/>
            <person name="LaButti K."/>
            <person name="Riley R."/>
            <person name="Lipzen A."/>
            <person name="Clum A."/>
            <person name="Drula E."/>
            <person name="Henrissat B."/>
            <person name="Kohler A."/>
            <person name="Grigoriev I.V."/>
            <person name="Martin F.M."/>
            <person name="Hacquard S."/>
        </authorList>
    </citation>
    <scope>NUCLEOTIDE SEQUENCE [LARGE SCALE GENOMIC DNA]</scope>
    <source>
        <strain evidence="4 5">MPI-SDFR-AT-0080</strain>
    </source>
</reference>
<dbReference type="GO" id="GO:0005840">
    <property type="term" value="C:ribosome"/>
    <property type="evidence" value="ECO:0007669"/>
    <property type="project" value="UniProtKB-KW"/>
</dbReference>
<dbReference type="PANTHER" id="PTHR11721:SF3">
    <property type="entry name" value="LARGE RIBOSOMAL SUBUNIT PROTEIN UL15"/>
    <property type="match status" value="1"/>
</dbReference>
<dbReference type="EMBL" id="JAGTJR010000045">
    <property type="protein sequence ID" value="KAH7030216.1"/>
    <property type="molecule type" value="Genomic_DNA"/>
</dbReference>
<protein>
    <submittedName>
        <fullName evidence="4">Ribosomal protein L18e/L15P</fullName>
    </submittedName>
</protein>
<proteinExistence type="inferred from homology"/>
<keyword evidence="3" id="KW-0687">Ribonucleoprotein</keyword>
<organism evidence="4 5">
    <name type="scientific">Macrophomina phaseolina</name>
    <dbReference type="NCBI Taxonomy" id="35725"/>
    <lineage>
        <taxon>Eukaryota</taxon>
        <taxon>Fungi</taxon>
        <taxon>Dikarya</taxon>
        <taxon>Ascomycota</taxon>
        <taxon>Pezizomycotina</taxon>
        <taxon>Dothideomycetes</taxon>
        <taxon>Dothideomycetes incertae sedis</taxon>
        <taxon>Botryosphaeriales</taxon>
        <taxon>Botryosphaeriaceae</taxon>
        <taxon>Macrophomina</taxon>
    </lineage>
</organism>
<evidence type="ECO:0000256" key="2">
    <source>
        <dbReference type="ARBA" id="ARBA00022980"/>
    </source>
</evidence>
<dbReference type="SUPFAM" id="SSF52080">
    <property type="entry name" value="Ribosomal proteins L15p and L18e"/>
    <property type="match status" value="1"/>
</dbReference>
<keyword evidence="5" id="KW-1185">Reference proteome</keyword>
<dbReference type="Gene3D" id="3.100.10.10">
    <property type="match status" value="1"/>
</dbReference>